<reference evidence="1 2" key="1">
    <citation type="submission" date="2015-01" db="EMBL/GenBank/DDBJ databases">
        <title>Vibrio sp. C94 JCM 19241 whole genome shotgun sequence.</title>
        <authorList>
            <person name="Sawabe T."/>
            <person name="Meirelles P."/>
            <person name="Feng G."/>
            <person name="Sayaka M."/>
            <person name="Hattori M."/>
            <person name="Ohkuma M."/>
        </authorList>
    </citation>
    <scope>NUCLEOTIDE SEQUENCE [LARGE SCALE GENOMIC DNA]</scope>
    <source>
        <strain evidence="2">JCM 19241</strain>
    </source>
</reference>
<dbReference type="AlphaFoldDB" id="A0A0B8QG61"/>
<organism evidence="1 2">
    <name type="scientific">Vibrio ishigakensis</name>
    <dbReference type="NCBI Taxonomy" id="1481914"/>
    <lineage>
        <taxon>Bacteria</taxon>
        <taxon>Pseudomonadati</taxon>
        <taxon>Pseudomonadota</taxon>
        <taxon>Gammaproteobacteria</taxon>
        <taxon>Vibrionales</taxon>
        <taxon>Vibrionaceae</taxon>
        <taxon>Vibrio</taxon>
    </lineage>
</organism>
<dbReference type="STRING" id="1481914.JCM19241_4709"/>
<accession>A0A0B8QG61</accession>
<name>A0A0B8QG61_9VIBR</name>
<dbReference type="Proteomes" id="UP000031666">
    <property type="component" value="Unassembled WGS sequence"/>
</dbReference>
<proteinExistence type="predicted"/>
<dbReference type="EMBL" id="BBSC01000009">
    <property type="protein sequence ID" value="GAM77586.1"/>
    <property type="molecule type" value="Genomic_DNA"/>
</dbReference>
<evidence type="ECO:0000313" key="2">
    <source>
        <dbReference type="Proteomes" id="UP000031666"/>
    </source>
</evidence>
<sequence>MTLSKKVKSNLYKALIILALSPIFIGSILDTVKATGNKEVSRATEISLTQETEKHKNLNHLLKEVDFGENKVLAPVDFGTRILALTEASVISVPYHRNISGNSFVIKQFLNTDLDQVHNELISNNIHYVIVGNSQQSKAFKLHSEKKSFFNQLDNNQLPNWLIEIYRKNGTAVFQLTAPTEGKEYE</sequence>
<reference evidence="1 2" key="2">
    <citation type="submission" date="2015-01" db="EMBL/GenBank/DDBJ databases">
        <authorList>
            <consortium name="NBRP consortium"/>
            <person name="Sawabe T."/>
            <person name="Meirelles P."/>
            <person name="Feng G."/>
            <person name="Sayaka M."/>
            <person name="Hattori M."/>
            <person name="Ohkuma M."/>
        </authorList>
    </citation>
    <scope>NUCLEOTIDE SEQUENCE [LARGE SCALE GENOMIC DNA]</scope>
    <source>
        <strain evidence="2">JCM 19241</strain>
    </source>
</reference>
<protein>
    <submittedName>
        <fullName evidence="1">Mlr4739 protein</fullName>
    </submittedName>
</protein>
<gene>
    <name evidence="1" type="ORF">JCM19241_4709</name>
</gene>
<evidence type="ECO:0000313" key="1">
    <source>
        <dbReference type="EMBL" id="GAM77586.1"/>
    </source>
</evidence>
<comment type="caution">
    <text evidence="1">The sequence shown here is derived from an EMBL/GenBank/DDBJ whole genome shotgun (WGS) entry which is preliminary data.</text>
</comment>